<organism evidence="1 2">
    <name type="scientific">Microthlaspi erraticum</name>
    <dbReference type="NCBI Taxonomy" id="1685480"/>
    <lineage>
        <taxon>Eukaryota</taxon>
        <taxon>Viridiplantae</taxon>
        <taxon>Streptophyta</taxon>
        <taxon>Embryophyta</taxon>
        <taxon>Tracheophyta</taxon>
        <taxon>Spermatophyta</taxon>
        <taxon>Magnoliopsida</taxon>
        <taxon>eudicotyledons</taxon>
        <taxon>Gunneridae</taxon>
        <taxon>Pentapetalae</taxon>
        <taxon>rosids</taxon>
        <taxon>malvids</taxon>
        <taxon>Brassicales</taxon>
        <taxon>Brassicaceae</taxon>
        <taxon>Coluteocarpeae</taxon>
        <taxon>Microthlaspi</taxon>
    </lineage>
</organism>
<dbReference type="InterPro" id="IPR012340">
    <property type="entry name" value="NA-bd_OB-fold"/>
</dbReference>
<dbReference type="EMBL" id="CACVBM020001229">
    <property type="protein sequence ID" value="CAA7040398.1"/>
    <property type="molecule type" value="Genomic_DNA"/>
</dbReference>
<reference evidence="1" key="1">
    <citation type="submission" date="2020-01" db="EMBL/GenBank/DDBJ databases">
        <authorList>
            <person name="Mishra B."/>
        </authorList>
    </citation>
    <scope>NUCLEOTIDE SEQUENCE [LARGE SCALE GENOMIC DNA]</scope>
</reference>
<protein>
    <submittedName>
        <fullName evidence="1">Uncharacterized protein</fullName>
    </submittedName>
</protein>
<proteinExistence type="predicted"/>
<sequence>MCNCCPYLIGEVAGVGSFDLAACLGKEVGHEYKNIMFDIRDTSDVLLECELSGSVAASFYADWNRVKGGVVVCVFWWAAVDFYRGKTTICETSPTRVMLNPPIPEVDEFMSRLGKKKSLRCSSRIVGGV</sequence>
<accession>A0A6D2JT43</accession>
<dbReference type="AlphaFoldDB" id="A0A6D2JT43"/>
<evidence type="ECO:0000313" key="2">
    <source>
        <dbReference type="Proteomes" id="UP000467841"/>
    </source>
</evidence>
<comment type="caution">
    <text evidence="1">The sequence shown here is derived from an EMBL/GenBank/DDBJ whole genome shotgun (WGS) entry which is preliminary data.</text>
</comment>
<dbReference type="Proteomes" id="UP000467841">
    <property type="component" value="Unassembled WGS sequence"/>
</dbReference>
<dbReference type="CDD" id="cd04481">
    <property type="entry name" value="RPA1_DBD_B_like"/>
    <property type="match status" value="1"/>
</dbReference>
<dbReference type="OrthoDB" id="10515856at2759"/>
<keyword evidence="2" id="KW-1185">Reference proteome</keyword>
<gene>
    <name evidence="1" type="ORF">MERR_LOCUS27633</name>
</gene>
<dbReference type="SUPFAM" id="SSF50249">
    <property type="entry name" value="Nucleic acid-binding proteins"/>
    <property type="match status" value="1"/>
</dbReference>
<dbReference type="Gene3D" id="2.40.50.140">
    <property type="entry name" value="Nucleic acid-binding proteins"/>
    <property type="match status" value="1"/>
</dbReference>
<name>A0A6D2JT43_9BRAS</name>
<evidence type="ECO:0000313" key="1">
    <source>
        <dbReference type="EMBL" id="CAA7040398.1"/>
    </source>
</evidence>